<dbReference type="SUPFAM" id="SSF49764">
    <property type="entry name" value="HSP20-like chaperones"/>
    <property type="match status" value="1"/>
</dbReference>
<evidence type="ECO:0000256" key="2">
    <source>
        <dbReference type="PROSITE-ProRule" id="PRU00285"/>
    </source>
</evidence>
<dbReference type="GO" id="GO:0009408">
    <property type="term" value="P:response to heat"/>
    <property type="evidence" value="ECO:0007669"/>
    <property type="project" value="TreeGrafter"/>
</dbReference>
<dbReference type="OrthoDB" id="1431247at2759"/>
<dbReference type="InterPro" id="IPR002068">
    <property type="entry name" value="A-crystallin/Hsp20_dom"/>
</dbReference>
<sequence length="292" mass="32518">MASSCARFLRNLDSRLIVDEIQRIENAGPSSEAATYAEKFLLPARYLAGEVEEPQVFRIVLNVKHFLSTEVEIRISGDCLVIRGEHDTLLDEHGLVSRKFSWKFEIPEDVDFDTFKSVIDRRGLLVIEAERKVEGDSKGKKIPIFVEGNGKGTHVRNSKKSAQLDVNSENRLRRVPVDDNDVRNRAESNVDTVIRLQSIPVDSNDVKNSAESGVDTIERLKSIPVNGSDAKTPAEADVEIINRLQGSAVNGNNVQRSAELDTDREDELRSVPNRTVELLVDKILNCEGNGTV</sequence>
<dbReference type="InterPro" id="IPR008978">
    <property type="entry name" value="HSP20-like_chaperone"/>
</dbReference>
<dbReference type="AlphaFoldDB" id="A0A8X6PQ10"/>
<dbReference type="Pfam" id="PF00011">
    <property type="entry name" value="HSP20"/>
    <property type="match status" value="1"/>
</dbReference>
<dbReference type="PANTHER" id="PTHR45640">
    <property type="entry name" value="HEAT SHOCK PROTEIN HSP-12.2-RELATED"/>
    <property type="match status" value="1"/>
</dbReference>
<evidence type="ECO:0000259" key="4">
    <source>
        <dbReference type="PROSITE" id="PS01031"/>
    </source>
</evidence>
<proteinExistence type="inferred from homology"/>
<evidence type="ECO:0000313" key="5">
    <source>
        <dbReference type="EMBL" id="GFT82597.1"/>
    </source>
</evidence>
<dbReference type="PANTHER" id="PTHR45640:SF13">
    <property type="entry name" value="HEAT SHOCK PROTEIN 22-RELATED"/>
    <property type="match status" value="1"/>
</dbReference>
<dbReference type="GO" id="GO:0042026">
    <property type="term" value="P:protein refolding"/>
    <property type="evidence" value="ECO:0007669"/>
    <property type="project" value="TreeGrafter"/>
</dbReference>
<protein>
    <recommendedName>
        <fullName evidence="4">SHSP domain-containing protein</fullName>
    </recommendedName>
</protein>
<dbReference type="GO" id="GO:0005737">
    <property type="term" value="C:cytoplasm"/>
    <property type="evidence" value="ECO:0007669"/>
    <property type="project" value="TreeGrafter"/>
</dbReference>
<accession>A0A8X6PQ10</accession>
<dbReference type="PRINTS" id="PR00299">
    <property type="entry name" value="ACRYSTALLIN"/>
</dbReference>
<dbReference type="GO" id="GO:0051082">
    <property type="term" value="F:unfolded protein binding"/>
    <property type="evidence" value="ECO:0007669"/>
    <property type="project" value="TreeGrafter"/>
</dbReference>
<comment type="similarity">
    <text evidence="2 3">Belongs to the small heat shock protein (HSP20) family.</text>
</comment>
<organism evidence="5 6">
    <name type="scientific">Nephila pilipes</name>
    <name type="common">Giant wood spider</name>
    <name type="synonym">Nephila maculata</name>
    <dbReference type="NCBI Taxonomy" id="299642"/>
    <lineage>
        <taxon>Eukaryota</taxon>
        <taxon>Metazoa</taxon>
        <taxon>Ecdysozoa</taxon>
        <taxon>Arthropoda</taxon>
        <taxon>Chelicerata</taxon>
        <taxon>Arachnida</taxon>
        <taxon>Araneae</taxon>
        <taxon>Araneomorphae</taxon>
        <taxon>Entelegynae</taxon>
        <taxon>Araneoidea</taxon>
        <taxon>Nephilidae</taxon>
        <taxon>Nephila</taxon>
    </lineage>
</organism>
<name>A0A8X6PQ10_NEPPI</name>
<dbReference type="CDD" id="cd06526">
    <property type="entry name" value="metazoan_ACD"/>
    <property type="match status" value="1"/>
</dbReference>
<dbReference type="GO" id="GO:0005634">
    <property type="term" value="C:nucleus"/>
    <property type="evidence" value="ECO:0007669"/>
    <property type="project" value="TreeGrafter"/>
</dbReference>
<keyword evidence="1" id="KW-0346">Stress response</keyword>
<evidence type="ECO:0000256" key="3">
    <source>
        <dbReference type="RuleBase" id="RU003616"/>
    </source>
</evidence>
<comment type="caution">
    <text evidence="5">The sequence shown here is derived from an EMBL/GenBank/DDBJ whole genome shotgun (WGS) entry which is preliminary data.</text>
</comment>
<dbReference type="InterPro" id="IPR001436">
    <property type="entry name" value="Alpha-crystallin/sHSP_animal"/>
</dbReference>
<feature type="domain" description="SHSP" evidence="4">
    <location>
        <begin position="35"/>
        <end position="147"/>
    </location>
</feature>
<keyword evidence="6" id="KW-1185">Reference proteome</keyword>
<dbReference type="EMBL" id="BMAW01119024">
    <property type="protein sequence ID" value="GFT82597.1"/>
    <property type="molecule type" value="Genomic_DNA"/>
</dbReference>
<dbReference type="Gene3D" id="2.60.40.790">
    <property type="match status" value="1"/>
</dbReference>
<dbReference type="Proteomes" id="UP000887013">
    <property type="component" value="Unassembled WGS sequence"/>
</dbReference>
<dbReference type="PROSITE" id="PS01031">
    <property type="entry name" value="SHSP"/>
    <property type="match status" value="1"/>
</dbReference>
<reference evidence="5" key="1">
    <citation type="submission" date="2020-08" db="EMBL/GenBank/DDBJ databases">
        <title>Multicomponent nature underlies the extraordinary mechanical properties of spider dragline silk.</title>
        <authorList>
            <person name="Kono N."/>
            <person name="Nakamura H."/>
            <person name="Mori M."/>
            <person name="Yoshida Y."/>
            <person name="Ohtoshi R."/>
            <person name="Malay A.D."/>
            <person name="Moran D.A.P."/>
            <person name="Tomita M."/>
            <person name="Numata K."/>
            <person name="Arakawa K."/>
        </authorList>
    </citation>
    <scope>NUCLEOTIDE SEQUENCE</scope>
</reference>
<gene>
    <name evidence="5" type="ORF">NPIL_273441</name>
</gene>
<evidence type="ECO:0000313" key="6">
    <source>
        <dbReference type="Proteomes" id="UP000887013"/>
    </source>
</evidence>
<evidence type="ECO:0000256" key="1">
    <source>
        <dbReference type="ARBA" id="ARBA00023016"/>
    </source>
</evidence>